<dbReference type="Gene3D" id="1.10.530.10">
    <property type="match status" value="1"/>
</dbReference>
<dbReference type="PATRIC" id="fig|1423748.3.peg.1509"/>
<dbReference type="GO" id="GO:0004040">
    <property type="term" value="F:amidase activity"/>
    <property type="evidence" value="ECO:0007669"/>
    <property type="project" value="InterPro"/>
</dbReference>
<dbReference type="PANTHER" id="PTHR33308:SF9">
    <property type="entry name" value="PEPTIDOGLYCAN HYDROLASE FLGJ"/>
    <property type="match status" value="1"/>
</dbReference>
<dbReference type="Pfam" id="PF03217">
    <property type="entry name" value="SlpA"/>
    <property type="match status" value="2"/>
</dbReference>
<dbReference type="Pfam" id="PF01832">
    <property type="entry name" value="Glucosaminidase"/>
    <property type="match status" value="1"/>
</dbReference>
<comment type="caution">
    <text evidence="5">The sequence shown here is derived from an EMBL/GenBank/DDBJ whole genome shotgun (WGS) entry which is preliminary data.</text>
</comment>
<name>A0A0R1NUL9_9LACO</name>
<dbReference type="OrthoDB" id="2155627at2"/>
<dbReference type="InterPro" id="IPR024968">
    <property type="entry name" value="SlpA_C_lactobacillus"/>
</dbReference>
<evidence type="ECO:0000256" key="2">
    <source>
        <dbReference type="ARBA" id="ARBA00022801"/>
    </source>
</evidence>
<proteinExistence type="inferred from homology"/>
<dbReference type="AlphaFoldDB" id="A0A0R1NUL9"/>
<evidence type="ECO:0000313" key="5">
    <source>
        <dbReference type="EMBL" id="KRL21362.1"/>
    </source>
</evidence>
<gene>
    <name evidence="5" type="ORF">FC37_GL001448</name>
</gene>
<dbReference type="SMART" id="SM00047">
    <property type="entry name" value="LYZ2"/>
    <property type="match status" value="1"/>
</dbReference>
<feature type="chain" id="PRO_5006408654" evidence="3">
    <location>
        <begin position="23"/>
        <end position="408"/>
    </location>
</feature>
<evidence type="ECO:0000256" key="1">
    <source>
        <dbReference type="ARBA" id="ARBA00010266"/>
    </source>
</evidence>
<evidence type="ECO:0000259" key="4">
    <source>
        <dbReference type="SMART" id="SM00047"/>
    </source>
</evidence>
<sequence>MKKRLLTSIAAAVVLTSTIAPASNISAINDLRSQKVSAATDAQTAFLNKAAKQAVKAAKKYGTYPSVMIAQAIVESGWGQSGLAVNANNLFGMKADNSWGGATYSAKTREEGKNGKSYYINAKFKKYNSFEESFEDNGSKLRNGVTWQPLRYKGAWLENANTYAEATKALTGTYATDSKYDIALNSRITSHNLNQYDPVISKATKHYTVDKSGSVYNWPTNHSVAKAVGSVKSGEKVTVTKTITYNDGSTRMYIEGKGWINGTSLTKGKTTTSAPSTQAPKGATKVEKNLMHNAYVYDAKGKKIKGKMYKVNDEEGTKLIATYGTKTIKKKTYYRVGENEYIAAGNIDGTLRFLKHNAYVYNQYGNRDNTLKRKKNEQVATYGSAVKINGKKYYRIGIRQYIKKSNFM</sequence>
<dbReference type="EMBL" id="AZEL01000047">
    <property type="protein sequence ID" value="KRL21362.1"/>
    <property type="molecule type" value="Genomic_DNA"/>
</dbReference>
<dbReference type="InterPro" id="IPR002901">
    <property type="entry name" value="MGlyc_endo_b_GlcNAc-like_dom"/>
</dbReference>
<protein>
    <submittedName>
        <fullName evidence="5">N-acetylmuramidase</fullName>
    </submittedName>
</protein>
<feature type="domain" description="Mannosyl-glycoprotein endo-beta-N-acetylglucosamidase-like" evidence="4">
    <location>
        <begin position="35"/>
        <end position="197"/>
    </location>
</feature>
<dbReference type="RefSeq" id="WP_025005693.1">
    <property type="nucleotide sequence ID" value="NZ_AZEL01000047.1"/>
</dbReference>
<evidence type="ECO:0000256" key="3">
    <source>
        <dbReference type="SAM" id="SignalP"/>
    </source>
</evidence>
<accession>A0A0R1NUL9</accession>
<feature type="signal peptide" evidence="3">
    <location>
        <begin position="1"/>
        <end position="22"/>
    </location>
</feature>
<organism evidence="5 6">
    <name type="scientific">Lactobacillus gallinarum DSM 10532 = JCM 2011</name>
    <dbReference type="NCBI Taxonomy" id="1423748"/>
    <lineage>
        <taxon>Bacteria</taxon>
        <taxon>Bacillati</taxon>
        <taxon>Bacillota</taxon>
        <taxon>Bacilli</taxon>
        <taxon>Lactobacillales</taxon>
        <taxon>Lactobacillaceae</taxon>
        <taxon>Lactobacillus</taxon>
    </lineage>
</organism>
<keyword evidence="2" id="KW-0378">Hydrolase</keyword>
<dbReference type="eggNOG" id="COG1705">
    <property type="taxonomic scope" value="Bacteria"/>
</dbReference>
<comment type="similarity">
    <text evidence="1">Belongs to the glycosyl hydrolase 73 family.</text>
</comment>
<dbReference type="STRING" id="1423748.FC37_GL001448"/>
<dbReference type="InterPro" id="IPR051056">
    <property type="entry name" value="Glycosyl_Hydrolase_73"/>
</dbReference>
<evidence type="ECO:0000313" key="6">
    <source>
        <dbReference type="Proteomes" id="UP000051311"/>
    </source>
</evidence>
<reference evidence="5 6" key="1">
    <citation type="journal article" date="2015" name="Genome Announc.">
        <title>Expanding the biotechnology potential of lactobacilli through comparative genomics of 213 strains and associated genera.</title>
        <authorList>
            <person name="Sun Z."/>
            <person name="Harris H.M."/>
            <person name="McCann A."/>
            <person name="Guo C."/>
            <person name="Argimon S."/>
            <person name="Zhang W."/>
            <person name="Yang X."/>
            <person name="Jeffery I.B."/>
            <person name="Cooney J.C."/>
            <person name="Kagawa T.F."/>
            <person name="Liu W."/>
            <person name="Song Y."/>
            <person name="Salvetti E."/>
            <person name="Wrobel A."/>
            <person name="Rasinkangas P."/>
            <person name="Parkhill J."/>
            <person name="Rea M.C."/>
            <person name="O'Sullivan O."/>
            <person name="Ritari J."/>
            <person name="Douillard F.P."/>
            <person name="Paul Ross R."/>
            <person name="Yang R."/>
            <person name="Briner A.E."/>
            <person name="Felis G.E."/>
            <person name="de Vos W.M."/>
            <person name="Barrangou R."/>
            <person name="Klaenhammer T.R."/>
            <person name="Caufield P.W."/>
            <person name="Cui Y."/>
            <person name="Zhang H."/>
            <person name="O'Toole P.W."/>
        </authorList>
    </citation>
    <scope>NUCLEOTIDE SEQUENCE [LARGE SCALE GENOMIC DNA]</scope>
    <source>
        <strain evidence="5 6">DSM 10532</strain>
    </source>
</reference>
<dbReference type="PANTHER" id="PTHR33308">
    <property type="entry name" value="PEPTIDOGLYCAN HYDROLASE FLGJ"/>
    <property type="match status" value="1"/>
</dbReference>
<dbReference type="Gene3D" id="4.10.80.30">
    <property type="entry name" value="DNA polymerase, domain 6"/>
    <property type="match status" value="1"/>
</dbReference>
<dbReference type="Proteomes" id="UP000051311">
    <property type="component" value="Unassembled WGS sequence"/>
</dbReference>
<keyword evidence="3" id="KW-0732">Signal</keyword>